<evidence type="ECO:0000313" key="2">
    <source>
        <dbReference type="EMBL" id="KAK7744810.1"/>
    </source>
</evidence>
<feature type="compositionally biased region" description="Low complexity" evidence="1">
    <location>
        <begin position="194"/>
        <end position="209"/>
    </location>
</feature>
<proteinExistence type="predicted"/>
<dbReference type="Proteomes" id="UP001320420">
    <property type="component" value="Unassembled WGS sequence"/>
</dbReference>
<dbReference type="AlphaFoldDB" id="A0AAN9UAY8"/>
<feature type="region of interest" description="Disordered" evidence="1">
    <location>
        <begin position="175"/>
        <end position="287"/>
    </location>
</feature>
<feature type="region of interest" description="Disordered" evidence="1">
    <location>
        <begin position="315"/>
        <end position="335"/>
    </location>
</feature>
<protein>
    <submittedName>
        <fullName evidence="2">Uncharacterized protein</fullName>
    </submittedName>
</protein>
<organism evidence="2 3">
    <name type="scientific">Diatrype stigma</name>
    <dbReference type="NCBI Taxonomy" id="117547"/>
    <lineage>
        <taxon>Eukaryota</taxon>
        <taxon>Fungi</taxon>
        <taxon>Dikarya</taxon>
        <taxon>Ascomycota</taxon>
        <taxon>Pezizomycotina</taxon>
        <taxon>Sordariomycetes</taxon>
        <taxon>Xylariomycetidae</taxon>
        <taxon>Xylariales</taxon>
        <taxon>Diatrypaceae</taxon>
        <taxon>Diatrype</taxon>
    </lineage>
</organism>
<sequence length="335" mass="37366">MQPLGSIKKWLGHKKKKTQGSSITAVLAADIVNSEVERSYLSNGVAIVSDFTPQAKGSEATLAWLEQRTPDALGRLLSERDRAEKQNSRGPRTKGTKEVKDILMKPCRTTVEQLQNVRNQAELTVRYGATTGAVVYNLGKSLGRTTRSSAPKLPSLQLKDFSTMVREHLELVSQFPGSSLNPMSLRTSLDPGTLRRTSTDRSLSLSPVRGRSRRRSSRKGDGRRADLSSIDSRMTASAGKETLDDRAGRRGEEGDNEALDLDSDSNENDPYEEEGSLQPFSYHRTPEEEWEAREATFVSMVQVSTQVVRKVHIKRPRRKELRPMSRISEVSTQPQ</sequence>
<gene>
    <name evidence="2" type="ORF">SLS62_010043</name>
</gene>
<feature type="compositionally biased region" description="Polar residues" evidence="1">
    <location>
        <begin position="175"/>
        <end position="187"/>
    </location>
</feature>
<name>A0AAN9UAY8_9PEZI</name>
<feature type="compositionally biased region" description="Basic and acidic residues" evidence="1">
    <location>
        <begin position="241"/>
        <end position="253"/>
    </location>
</feature>
<dbReference type="EMBL" id="JAKJXP020000115">
    <property type="protein sequence ID" value="KAK7744810.1"/>
    <property type="molecule type" value="Genomic_DNA"/>
</dbReference>
<accession>A0AAN9UAY8</accession>
<comment type="caution">
    <text evidence="2">The sequence shown here is derived from an EMBL/GenBank/DDBJ whole genome shotgun (WGS) entry which is preliminary data.</text>
</comment>
<keyword evidence="3" id="KW-1185">Reference proteome</keyword>
<evidence type="ECO:0000256" key="1">
    <source>
        <dbReference type="SAM" id="MobiDB-lite"/>
    </source>
</evidence>
<evidence type="ECO:0000313" key="3">
    <source>
        <dbReference type="Proteomes" id="UP001320420"/>
    </source>
</evidence>
<feature type="compositionally biased region" description="Acidic residues" evidence="1">
    <location>
        <begin position="254"/>
        <end position="275"/>
    </location>
</feature>
<reference evidence="2 3" key="1">
    <citation type="submission" date="2024-02" db="EMBL/GenBank/DDBJ databases">
        <title>De novo assembly and annotation of 12 fungi associated with fruit tree decline syndrome in Ontario, Canada.</title>
        <authorList>
            <person name="Sulman M."/>
            <person name="Ellouze W."/>
            <person name="Ilyukhin E."/>
        </authorList>
    </citation>
    <scope>NUCLEOTIDE SEQUENCE [LARGE SCALE GENOMIC DNA]</scope>
    <source>
        <strain evidence="2 3">M11/M66-122</strain>
    </source>
</reference>